<evidence type="ECO:0000313" key="2">
    <source>
        <dbReference type="EMBL" id="MBE1581800.1"/>
    </source>
</evidence>
<organism evidence="2 3">
    <name type="scientific">Nonomuraea angiospora</name>
    <dbReference type="NCBI Taxonomy" id="46172"/>
    <lineage>
        <taxon>Bacteria</taxon>
        <taxon>Bacillati</taxon>
        <taxon>Actinomycetota</taxon>
        <taxon>Actinomycetes</taxon>
        <taxon>Streptosporangiales</taxon>
        <taxon>Streptosporangiaceae</taxon>
        <taxon>Nonomuraea</taxon>
    </lineage>
</organism>
<sequence length="277" mass="30056">MADEEVLAGGGVDHVVRADEEVLTGGGVNHVVRVGSTVRRPVGAWTPAVHALLGHLRARGFTGAPRAHGIDGEGREILDFVPGDVPGYPLPEWASTDDALVAVGVLLRDYHDATLGFPADPDFSWYFPPVGPAEVICHGDAATYNCVFRDGLPVAFIDFDTAHPGPRIWDVAYAAYRFVSLSDPRHEGVGSWPVAEQARRLRLFADAYGLGDADRRALPSTARARLEHLVRHMYDRAAAGDEAFAGHIARGDDRFYHADMAHLDRCEAAFRSALVSR</sequence>
<dbReference type="RefSeq" id="WP_318786630.1">
    <property type="nucleotide sequence ID" value="NZ_JADBEK010000001.1"/>
</dbReference>
<evidence type="ECO:0000259" key="1">
    <source>
        <dbReference type="Pfam" id="PF01636"/>
    </source>
</evidence>
<dbReference type="EMBL" id="JADBEK010000001">
    <property type="protein sequence ID" value="MBE1581800.1"/>
    <property type="molecule type" value="Genomic_DNA"/>
</dbReference>
<dbReference type="Pfam" id="PF01636">
    <property type="entry name" value="APH"/>
    <property type="match status" value="1"/>
</dbReference>
<evidence type="ECO:0000313" key="3">
    <source>
        <dbReference type="Proteomes" id="UP000633509"/>
    </source>
</evidence>
<gene>
    <name evidence="2" type="ORF">H4W80_000058</name>
</gene>
<dbReference type="InterPro" id="IPR011009">
    <property type="entry name" value="Kinase-like_dom_sf"/>
</dbReference>
<dbReference type="InterPro" id="IPR002575">
    <property type="entry name" value="Aminoglycoside_PTrfase"/>
</dbReference>
<dbReference type="Gene3D" id="3.90.1200.10">
    <property type="match status" value="1"/>
</dbReference>
<protein>
    <recommendedName>
        <fullName evidence="1">Aminoglycoside phosphotransferase domain-containing protein</fullName>
    </recommendedName>
</protein>
<feature type="domain" description="Aminoglycoside phosphotransferase" evidence="1">
    <location>
        <begin position="131"/>
        <end position="185"/>
    </location>
</feature>
<dbReference type="Proteomes" id="UP000633509">
    <property type="component" value="Unassembled WGS sequence"/>
</dbReference>
<name>A0ABR9LNC5_9ACTN</name>
<accession>A0ABR9LNC5</accession>
<proteinExistence type="predicted"/>
<keyword evidence="3" id="KW-1185">Reference proteome</keyword>
<dbReference type="SUPFAM" id="SSF56112">
    <property type="entry name" value="Protein kinase-like (PK-like)"/>
    <property type="match status" value="1"/>
</dbReference>
<comment type="caution">
    <text evidence="2">The sequence shown here is derived from an EMBL/GenBank/DDBJ whole genome shotgun (WGS) entry which is preliminary data.</text>
</comment>
<reference evidence="2 3" key="1">
    <citation type="submission" date="2020-10" db="EMBL/GenBank/DDBJ databases">
        <title>Sequencing the genomes of 1000 actinobacteria strains.</title>
        <authorList>
            <person name="Klenk H.-P."/>
        </authorList>
    </citation>
    <scope>NUCLEOTIDE SEQUENCE [LARGE SCALE GENOMIC DNA]</scope>
    <source>
        <strain evidence="2 3">DSM 43173</strain>
    </source>
</reference>